<sequence>MRLRTAVTGAAVAMAIGGLGVPAQAATTAKASPQYTWTYIGNYGSKKACVDMGQQYEREGWNAYKCTLDGTSFPYVLWVR</sequence>
<dbReference type="RefSeq" id="WP_151594483.1">
    <property type="nucleotide sequence ID" value="NZ_WBMS02000012.1"/>
</dbReference>
<keyword evidence="1" id="KW-0732">Signal</keyword>
<reference evidence="2" key="1">
    <citation type="submission" date="2019-12" db="EMBL/GenBank/DDBJ databases">
        <title>Actinomadura physcomitrii sp. nov., a novel actinomycete isolated from moss [Physcomitrium sphaericum (Ludw) Fuernr].</title>
        <authorList>
            <person name="Zhuang X."/>
        </authorList>
    </citation>
    <scope>NUCLEOTIDE SEQUENCE [LARGE SCALE GENOMIC DNA]</scope>
    <source>
        <strain evidence="2">LD22</strain>
    </source>
</reference>
<dbReference type="Proteomes" id="UP000462055">
    <property type="component" value="Unassembled WGS sequence"/>
</dbReference>
<feature type="signal peptide" evidence="1">
    <location>
        <begin position="1"/>
        <end position="25"/>
    </location>
</feature>
<proteinExistence type="predicted"/>
<comment type="caution">
    <text evidence="2">The sequence shown here is derived from an EMBL/GenBank/DDBJ whole genome shotgun (WGS) entry which is preliminary data.</text>
</comment>
<dbReference type="AlphaFoldDB" id="A0A6I4MDU1"/>
<keyword evidence="3" id="KW-1185">Reference proteome</keyword>
<feature type="chain" id="PRO_5026280206" evidence="1">
    <location>
        <begin position="26"/>
        <end position="80"/>
    </location>
</feature>
<dbReference type="EMBL" id="WBMS02000012">
    <property type="protein sequence ID" value="MWA01991.1"/>
    <property type="molecule type" value="Genomic_DNA"/>
</dbReference>
<name>A0A6I4MDU1_9ACTN</name>
<protein>
    <submittedName>
        <fullName evidence="2">Uncharacterized protein</fullName>
    </submittedName>
</protein>
<gene>
    <name evidence="2" type="ORF">F8568_016750</name>
</gene>
<evidence type="ECO:0000313" key="2">
    <source>
        <dbReference type="EMBL" id="MWA01991.1"/>
    </source>
</evidence>
<evidence type="ECO:0000256" key="1">
    <source>
        <dbReference type="SAM" id="SignalP"/>
    </source>
</evidence>
<accession>A0A6I4MDU1</accession>
<evidence type="ECO:0000313" key="3">
    <source>
        <dbReference type="Proteomes" id="UP000462055"/>
    </source>
</evidence>
<organism evidence="2 3">
    <name type="scientific">Actinomadura physcomitrii</name>
    <dbReference type="NCBI Taxonomy" id="2650748"/>
    <lineage>
        <taxon>Bacteria</taxon>
        <taxon>Bacillati</taxon>
        <taxon>Actinomycetota</taxon>
        <taxon>Actinomycetes</taxon>
        <taxon>Streptosporangiales</taxon>
        <taxon>Thermomonosporaceae</taxon>
        <taxon>Actinomadura</taxon>
    </lineage>
</organism>